<feature type="transmembrane region" description="Helical" evidence="6">
    <location>
        <begin position="141"/>
        <end position="163"/>
    </location>
</feature>
<dbReference type="InterPro" id="IPR032816">
    <property type="entry name" value="VTT_dom"/>
</dbReference>
<evidence type="ECO:0000256" key="4">
    <source>
        <dbReference type="ARBA" id="ARBA00022989"/>
    </source>
</evidence>
<keyword evidence="3 6" id="KW-0812">Transmembrane</keyword>
<feature type="domain" description="VTT" evidence="7">
    <location>
        <begin position="35"/>
        <end position="160"/>
    </location>
</feature>
<feature type="transmembrane region" description="Helical" evidence="6">
    <location>
        <begin position="12"/>
        <end position="33"/>
    </location>
</feature>
<evidence type="ECO:0000256" key="6">
    <source>
        <dbReference type="SAM" id="Phobius"/>
    </source>
</evidence>
<dbReference type="Proteomes" id="UP000231366">
    <property type="component" value="Unassembled WGS sequence"/>
</dbReference>
<evidence type="ECO:0000256" key="2">
    <source>
        <dbReference type="ARBA" id="ARBA00022475"/>
    </source>
</evidence>
<proteinExistence type="predicted"/>
<dbReference type="PANTHER" id="PTHR42709:SF6">
    <property type="entry name" value="UNDECAPRENYL PHOSPHATE TRANSPORTER A"/>
    <property type="match status" value="1"/>
</dbReference>
<feature type="transmembrane region" description="Helical" evidence="6">
    <location>
        <begin position="175"/>
        <end position="197"/>
    </location>
</feature>
<evidence type="ECO:0000313" key="8">
    <source>
        <dbReference type="EMBL" id="PJB29248.1"/>
    </source>
</evidence>
<dbReference type="InterPro" id="IPR051311">
    <property type="entry name" value="DedA_domain"/>
</dbReference>
<name>A0A2M8ASR6_9BACT</name>
<keyword evidence="5 6" id="KW-0472">Membrane</keyword>
<dbReference type="PANTHER" id="PTHR42709">
    <property type="entry name" value="ALKALINE PHOSPHATASE LIKE PROTEIN"/>
    <property type="match status" value="1"/>
</dbReference>
<evidence type="ECO:0000256" key="1">
    <source>
        <dbReference type="ARBA" id="ARBA00004651"/>
    </source>
</evidence>
<protein>
    <submittedName>
        <fullName evidence="8">DedA family protein</fullName>
    </submittedName>
</protein>
<evidence type="ECO:0000256" key="3">
    <source>
        <dbReference type="ARBA" id="ARBA00022692"/>
    </source>
</evidence>
<gene>
    <name evidence="8" type="ORF">CO110_06805</name>
</gene>
<comment type="caution">
    <text evidence="8">The sequence shown here is derived from an EMBL/GenBank/DDBJ whole genome shotgun (WGS) entry which is preliminary data.</text>
</comment>
<dbReference type="Pfam" id="PF09335">
    <property type="entry name" value="VTT_dom"/>
    <property type="match status" value="1"/>
</dbReference>
<comment type="subcellular location">
    <subcellularLocation>
        <location evidence="1">Cell membrane</location>
        <topology evidence="1">Multi-pass membrane protein</topology>
    </subcellularLocation>
</comment>
<organism evidence="8 9">
    <name type="scientific">Candidatus Desantisbacteria bacterium CG_4_9_14_3_um_filter_40_11</name>
    <dbReference type="NCBI Taxonomy" id="1974546"/>
    <lineage>
        <taxon>Bacteria</taxon>
        <taxon>Candidatus Desantisiibacteriota</taxon>
    </lineage>
</organism>
<feature type="transmembrane region" description="Helical" evidence="6">
    <location>
        <begin position="53"/>
        <end position="77"/>
    </location>
</feature>
<dbReference type="EMBL" id="PFUI01000172">
    <property type="protein sequence ID" value="PJB29248.1"/>
    <property type="molecule type" value="Genomic_DNA"/>
</dbReference>
<dbReference type="AlphaFoldDB" id="A0A2M8ASR6"/>
<accession>A0A2M8ASR6</accession>
<evidence type="ECO:0000313" key="9">
    <source>
        <dbReference type="Proteomes" id="UP000231366"/>
    </source>
</evidence>
<keyword evidence="2" id="KW-1003">Cell membrane</keyword>
<evidence type="ECO:0000256" key="5">
    <source>
        <dbReference type="ARBA" id="ARBA00023136"/>
    </source>
</evidence>
<dbReference type="GO" id="GO:0005886">
    <property type="term" value="C:plasma membrane"/>
    <property type="evidence" value="ECO:0007669"/>
    <property type="project" value="UniProtKB-SubCell"/>
</dbReference>
<sequence>MIAEFIAEHITGFIESTGYISVFVLMVMESMVFPVPSEAVMPFAGFLVSENKFTFEGVIFFSTLGSIAGSLISYYMGAYGGKPFLNRYGQYLLLNHDDLESTERFFKKHGEITILVSRFIPVVRHLISIPAGVGGMDVMKFSLYTIIGAGIWNTILAVGGFYLKENWDTVMKYTGIIDILVIIALIALLAIFVYSHLKRRNKRNRNNNNS</sequence>
<keyword evidence="4 6" id="KW-1133">Transmembrane helix</keyword>
<evidence type="ECO:0000259" key="7">
    <source>
        <dbReference type="Pfam" id="PF09335"/>
    </source>
</evidence>
<reference evidence="9" key="1">
    <citation type="submission" date="2017-09" db="EMBL/GenBank/DDBJ databases">
        <title>Depth-based differentiation of microbial function through sediment-hosted aquifers and enrichment of novel symbionts in the deep terrestrial subsurface.</title>
        <authorList>
            <person name="Probst A.J."/>
            <person name="Ladd B."/>
            <person name="Jarett J.K."/>
            <person name="Geller-Mcgrath D.E."/>
            <person name="Sieber C.M.K."/>
            <person name="Emerson J.B."/>
            <person name="Anantharaman K."/>
            <person name="Thomas B.C."/>
            <person name="Malmstrom R."/>
            <person name="Stieglmeier M."/>
            <person name="Klingl A."/>
            <person name="Woyke T."/>
            <person name="Ryan C.M."/>
            <person name="Banfield J.F."/>
        </authorList>
    </citation>
    <scope>NUCLEOTIDE SEQUENCE [LARGE SCALE GENOMIC DNA]</scope>
</reference>